<evidence type="ECO:0000313" key="4">
    <source>
        <dbReference type="EMBL" id="QNV37797.1"/>
    </source>
</evidence>
<sequence length="295" mass="32366">MTSRAPDVNVPMFTRRHMVGGFALGAGLMAAGAWREKNAAANQLTPEQVLSSKLDELAQTYGADELSVAAFNHVTNQGFQYHPEYRGYEASIVKVSIALAVMRFQHEKNDQLTDEQNQAMKASIEQSDNDATSQLFGMLGTTNTERADFLNGTYQKMGVTNTSSSEGWGSNETNPVDQVQIARTVYDGAEWANPNDVDYLRELMHAKDESQSWGVGALKESRQDDQDVLCKNGWLPDTDNLWNLNTVGVAILDAGAFSLCAMTKGFEDQTQGEKLVSDSIAAVVEAMVNHNDKIQ</sequence>
<dbReference type="GO" id="GO:0046677">
    <property type="term" value="P:response to antibiotic"/>
    <property type="evidence" value="ECO:0007669"/>
    <property type="project" value="InterPro"/>
</dbReference>
<feature type="domain" description="Beta-lactamase class A catalytic" evidence="3">
    <location>
        <begin position="118"/>
        <end position="262"/>
    </location>
</feature>
<dbReference type="InterPro" id="IPR006311">
    <property type="entry name" value="TAT_signal"/>
</dbReference>
<dbReference type="PANTHER" id="PTHR35333">
    <property type="entry name" value="BETA-LACTAMASE"/>
    <property type="match status" value="1"/>
</dbReference>
<dbReference type="GO" id="GO:0008800">
    <property type="term" value="F:beta-lactamase activity"/>
    <property type="evidence" value="ECO:0007669"/>
    <property type="project" value="InterPro"/>
</dbReference>
<dbReference type="Gene3D" id="3.40.710.10">
    <property type="entry name" value="DD-peptidase/beta-lactamase superfamily"/>
    <property type="match status" value="1"/>
</dbReference>
<evidence type="ECO:0000256" key="2">
    <source>
        <dbReference type="ARBA" id="ARBA00030171"/>
    </source>
</evidence>
<name>A0A7H2BDQ1_9MICC</name>
<dbReference type="Pfam" id="PF13354">
    <property type="entry name" value="Beta-lactamase2"/>
    <property type="match status" value="1"/>
</dbReference>
<keyword evidence="5" id="KW-1185">Reference proteome</keyword>
<accession>A0A7H2BDQ1</accession>
<dbReference type="GO" id="GO:0030655">
    <property type="term" value="P:beta-lactam antibiotic catabolic process"/>
    <property type="evidence" value="ECO:0007669"/>
    <property type="project" value="InterPro"/>
</dbReference>
<dbReference type="EMBL" id="CP061539">
    <property type="protein sequence ID" value="QNV37797.1"/>
    <property type="molecule type" value="Genomic_DNA"/>
</dbReference>
<dbReference type="PROSITE" id="PS51318">
    <property type="entry name" value="TAT"/>
    <property type="match status" value="1"/>
</dbReference>
<dbReference type="PANTHER" id="PTHR35333:SF3">
    <property type="entry name" value="BETA-LACTAMASE-TYPE TRANSPEPTIDASE FOLD CONTAINING PROTEIN"/>
    <property type="match status" value="1"/>
</dbReference>
<dbReference type="InterPro" id="IPR012338">
    <property type="entry name" value="Beta-lactam/transpept-like"/>
</dbReference>
<evidence type="ECO:0000259" key="3">
    <source>
        <dbReference type="Pfam" id="PF13354"/>
    </source>
</evidence>
<evidence type="ECO:0000256" key="1">
    <source>
        <dbReference type="ARBA" id="ARBA00018879"/>
    </source>
</evidence>
<gene>
    <name evidence="4" type="ORF">IDM49_00315</name>
</gene>
<evidence type="ECO:0000313" key="5">
    <source>
        <dbReference type="Proteomes" id="UP000516404"/>
    </source>
</evidence>
<dbReference type="Proteomes" id="UP000516404">
    <property type="component" value="Chromosome"/>
</dbReference>
<dbReference type="InterPro" id="IPR045155">
    <property type="entry name" value="Beta-lactam_cat"/>
</dbReference>
<dbReference type="KEGG" id="rter:IDM49_00315"/>
<protein>
    <recommendedName>
        <fullName evidence="1">Beta-lactamase</fullName>
    </recommendedName>
    <alternativeName>
        <fullName evidence="2">Penicillinase</fullName>
    </alternativeName>
</protein>
<reference evidence="4 5" key="1">
    <citation type="submission" date="2020-09" db="EMBL/GenBank/DDBJ databases">
        <title>Investigation of environmental microbes.</title>
        <authorList>
            <person name="Ou Y."/>
            <person name="Kang Q."/>
        </authorList>
    </citation>
    <scope>NUCLEOTIDE SEQUENCE [LARGE SCALE GENOMIC DNA]</scope>
    <source>
        <strain evidence="4 5">KJZ-14</strain>
    </source>
</reference>
<organism evidence="4 5">
    <name type="scientific">Rothia terrae</name>
    <dbReference type="NCBI Taxonomy" id="396015"/>
    <lineage>
        <taxon>Bacteria</taxon>
        <taxon>Bacillati</taxon>
        <taxon>Actinomycetota</taxon>
        <taxon>Actinomycetes</taxon>
        <taxon>Micrococcales</taxon>
        <taxon>Micrococcaceae</taxon>
        <taxon>Rothia</taxon>
    </lineage>
</organism>
<dbReference type="InterPro" id="IPR000871">
    <property type="entry name" value="Beta-lactam_class-A"/>
</dbReference>
<dbReference type="SUPFAM" id="SSF56601">
    <property type="entry name" value="beta-lactamase/transpeptidase-like"/>
    <property type="match status" value="1"/>
</dbReference>
<dbReference type="RefSeq" id="WP_190724612.1">
    <property type="nucleotide sequence ID" value="NZ_CP061539.1"/>
</dbReference>
<dbReference type="AlphaFoldDB" id="A0A7H2BDQ1"/>
<proteinExistence type="predicted"/>
<dbReference type="GeneID" id="96622665"/>